<accession>A0AC34Q9X8</accession>
<evidence type="ECO:0000313" key="2">
    <source>
        <dbReference type="WBParaSite" id="JU765_v2.g14228.t1"/>
    </source>
</evidence>
<reference evidence="2" key="1">
    <citation type="submission" date="2022-11" db="UniProtKB">
        <authorList>
            <consortium name="WormBaseParasite"/>
        </authorList>
    </citation>
    <scope>IDENTIFICATION</scope>
</reference>
<evidence type="ECO:0000313" key="1">
    <source>
        <dbReference type="Proteomes" id="UP000887576"/>
    </source>
</evidence>
<proteinExistence type="predicted"/>
<sequence length="556" mass="62847">MKYDEFITKNLGFGCHQKFVFFFVVLPTLFCAFHSLSWTFTAPGLTHRCRTEEEADLDRSQIAFLTTDENLKCTDNSTGVCTAFESCKFGNEPRCPYGYAYQDYSRYTAVERWDLVCDRHILKPVVQSAYYLGQLLGSLVFGFLSDRFGRKKILILAMFIQLLAGFGMAFSPFWWLFALFRVGAGFAHPGIFMTAVILGMELIPSHKRSNASVFAGVLFSCGQVILGLVAYFVSDYVLLQVFITIPSFIFVLYTMLVPESARWLVSQRKFTEADKHLRKAAEKNGRTLPEKWWEQIELEDEDPNQKKKKKNFLDLFKTPKVRCRTLVMFFCWPVVSMAYYGMSMKPDLLGTNPYFNFIIGGLSEIPASILMFLTVNRIGRRPLLCGGLITAGLTLFTNLFVTKDTPNFIPTVQFLLSKSCMTLVYSTLYAFTPELFPTEIRNMAVGASSMIARFGASAASFMVMFLVEIYGPSSITIPFGILLIAAAVLVMLTLPETNGVHLPETVIELERQSKQKDKTATSAEQEQMIPLKEKLDKTIETMETNTNSSEKPKEQA</sequence>
<name>A0AC34Q9X8_9BILA</name>
<dbReference type="Proteomes" id="UP000887576">
    <property type="component" value="Unplaced"/>
</dbReference>
<protein>
    <submittedName>
        <fullName evidence="2">Major facilitator superfamily (MFS) profile domain-containing protein</fullName>
    </submittedName>
</protein>
<dbReference type="WBParaSite" id="JU765_v2.g14228.t1">
    <property type="protein sequence ID" value="JU765_v2.g14228.t1"/>
    <property type="gene ID" value="JU765_v2.g14228"/>
</dbReference>
<organism evidence="1 2">
    <name type="scientific">Panagrolaimus sp. JU765</name>
    <dbReference type="NCBI Taxonomy" id="591449"/>
    <lineage>
        <taxon>Eukaryota</taxon>
        <taxon>Metazoa</taxon>
        <taxon>Ecdysozoa</taxon>
        <taxon>Nematoda</taxon>
        <taxon>Chromadorea</taxon>
        <taxon>Rhabditida</taxon>
        <taxon>Tylenchina</taxon>
        <taxon>Panagrolaimomorpha</taxon>
        <taxon>Panagrolaimoidea</taxon>
        <taxon>Panagrolaimidae</taxon>
        <taxon>Panagrolaimus</taxon>
    </lineage>
</organism>